<reference evidence="1 2" key="1">
    <citation type="journal article" date="2014" name="Nature">
        <title>Sequential evolution of bacterial morphology by co-option of a developmental regulator.</title>
        <authorList>
            <person name="Jiang C."/>
            <person name="Brown P.J."/>
            <person name="Ducret A."/>
            <person name="Brun Y.V."/>
        </authorList>
    </citation>
    <scope>NUCLEOTIDE SEQUENCE [LARGE SCALE GENOMIC DNA]</scope>
    <source>
        <strain evidence="1 2">DSM 16100</strain>
    </source>
</reference>
<gene>
    <name evidence="1" type="ORF">ABENE_22665</name>
</gene>
<evidence type="ECO:0000313" key="2">
    <source>
        <dbReference type="Proteomes" id="UP000017837"/>
    </source>
</evidence>
<comment type="caution">
    <text evidence="1">The sequence shown here is derived from an EMBL/GenBank/DDBJ whole genome shotgun (WGS) entry which is preliminary data.</text>
</comment>
<sequence length="84" mass="9297">MLAQNLGLWPLMRLVLAELAGLAHSVHIPALLARALRTTKSLVVWPMPGTPKSAPTHPKNVAMADMFIRTSTKCDMPEHCERQQ</sequence>
<dbReference type="PATRIC" id="fig|1121022.4.peg.4641"/>
<accession>V4QJV9</accession>
<dbReference type="Proteomes" id="UP000017837">
    <property type="component" value="Unassembled WGS sequence"/>
</dbReference>
<dbReference type="AlphaFoldDB" id="V4QJV9"/>
<protein>
    <submittedName>
        <fullName evidence="1">Uncharacterized protein</fullName>
    </submittedName>
</protein>
<evidence type="ECO:0000313" key="1">
    <source>
        <dbReference type="EMBL" id="ESQ79468.1"/>
    </source>
</evidence>
<proteinExistence type="predicted"/>
<dbReference type="EMBL" id="AWGB01000103">
    <property type="protein sequence ID" value="ESQ79468.1"/>
    <property type="molecule type" value="Genomic_DNA"/>
</dbReference>
<keyword evidence="2" id="KW-1185">Reference proteome</keyword>
<organism evidence="1 2">
    <name type="scientific">Asticcacaulis benevestitus DSM 16100 = ATCC BAA-896</name>
    <dbReference type="NCBI Taxonomy" id="1121022"/>
    <lineage>
        <taxon>Bacteria</taxon>
        <taxon>Pseudomonadati</taxon>
        <taxon>Pseudomonadota</taxon>
        <taxon>Alphaproteobacteria</taxon>
        <taxon>Caulobacterales</taxon>
        <taxon>Caulobacteraceae</taxon>
        <taxon>Asticcacaulis</taxon>
    </lineage>
</organism>
<name>V4QJV9_9CAUL</name>